<evidence type="ECO:0000256" key="4">
    <source>
        <dbReference type="ARBA" id="ARBA00022617"/>
    </source>
</evidence>
<dbReference type="SUPFAM" id="SSF46458">
    <property type="entry name" value="Globin-like"/>
    <property type="match status" value="1"/>
</dbReference>
<keyword evidence="3 8" id="KW-0813">Transport</keyword>
<dbReference type="SMR" id="A0A6J0YID2"/>
<dbReference type="PRINTS" id="PR00814">
    <property type="entry name" value="BETAHAEM"/>
</dbReference>
<evidence type="ECO:0000256" key="1">
    <source>
        <dbReference type="ARBA" id="ARBA00008705"/>
    </source>
</evidence>
<feature type="transmembrane region" description="Helical" evidence="9">
    <location>
        <begin position="103"/>
        <end position="120"/>
    </location>
</feature>
<keyword evidence="9" id="KW-1133">Transmembrane helix</keyword>
<dbReference type="PANTHER" id="PTHR11442">
    <property type="entry name" value="HEMOGLOBIN FAMILY MEMBER"/>
    <property type="match status" value="1"/>
</dbReference>
<dbReference type="Proteomes" id="UP001652640">
    <property type="component" value="Unplaced"/>
</dbReference>
<keyword evidence="9" id="KW-0812">Transmembrane</keyword>
<dbReference type="GO" id="GO:0046872">
    <property type="term" value="F:metal ion binding"/>
    <property type="evidence" value="ECO:0007669"/>
    <property type="project" value="UniProtKB-KW"/>
</dbReference>
<protein>
    <submittedName>
        <fullName evidence="12">Hemoglobin subunit beta-C-like</fullName>
    </submittedName>
</protein>
<dbReference type="InterPro" id="IPR050056">
    <property type="entry name" value="Hemoglobin_oxygen_transport"/>
</dbReference>
<keyword evidence="7" id="KW-0408">Iron</keyword>
<name>A0A6J0YID2_ODOVR</name>
<dbReference type="GO" id="GO:0031838">
    <property type="term" value="C:haptoglobin-hemoglobin complex"/>
    <property type="evidence" value="ECO:0007669"/>
    <property type="project" value="TreeGrafter"/>
</dbReference>
<accession>A0A6J0YID2</accession>
<dbReference type="GO" id="GO:0004601">
    <property type="term" value="F:peroxidase activity"/>
    <property type="evidence" value="ECO:0007669"/>
    <property type="project" value="TreeGrafter"/>
</dbReference>
<evidence type="ECO:0000256" key="3">
    <source>
        <dbReference type="ARBA" id="ARBA00022448"/>
    </source>
</evidence>
<dbReference type="InterPro" id="IPR002337">
    <property type="entry name" value="Hemoglobin_b"/>
</dbReference>
<dbReference type="GO" id="GO:0005833">
    <property type="term" value="C:hemoglobin complex"/>
    <property type="evidence" value="ECO:0007669"/>
    <property type="project" value="InterPro"/>
</dbReference>
<dbReference type="InterPro" id="IPR009050">
    <property type="entry name" value="Globin-like_sf"/>
</dbReference>
<dbReference type="Gene3D" id="1.10.490.10">
    <property type="entry name" value="Globins"/>
    <property type="match status" value="1"/>
</dbReference>
<proteinExistence type="inferred from homology"/>
<dbReference type="GO" id="GO:0020037">
    <property type="term" value="F:heme binding"/>
    <property type="evidence" value="ECO:0007669"/>
    <property type="project" value="InterPro"/>
</dbReference>
<dbReference type="Pfam" id="PF00042">
    <property type="entry name" value="Globin"/>
    <property type="match status" value="1"/>
</dbReference>
<dbReference type="GeneID" id="110145125"/>
<gene>
    <name evidence="12" type="primary">LOC110145125</name>
</gene>
<organism evidence="11 12">
    <name type="scientific">Odocoileus virginianus</name>
    <name type="common">White-tailed deer</name>
    <dbReference type="NCBI Taxonomy" id="9874"/>
    <lineage>
        <taxon>Eukaryota</taxon>
        <taxon>Metazoa</taxon>
        <taxon>Chordata</taxon>
        <taxon>Craniata</taxon>
        <taxon>Vertebrata</taxon>
        <taxon>Euteleostomi</taxon>
        <taxon>Mammalia</taxon>
        <taxon>Eutheria</taxon>
        <taxon>Laurasiatheria</taxon>
        <taxon>Artiodactyla</taxon>
        <taxon>Ruminantia</taxon>
        <taxon>Pecora</taxon>
        <taxon>Cervidae</taxon>
        <taxon>Odocoileinae</taxon>
        <taxon>Odocoileus</taxon>
    </lineage>
</organism>
<dbReference type="GO" id="GO:0005344">
    <property type="term" value="F:oxygen carrier activity"/>
    <property type="evidence" value="ECO:0007669"/>
    <property type="project" value="UniProtKB-KW"/>
</dbReference>
<comment type="subunit">
    <text evidence="2">Heterotetramer of two alpha chains and two beta chains.</text>
</comment>
<dbReference type="GO" id="GO:0031720">
    <property type="term" value="F:haptoglobin binding"/>
    <property type="evidence" value="ECO:0007669"/>
    <property type="project" value="TreeGrafter"/>
</dbReference>
<dbReference type="OrthoDB" id="9886081at2759"/>
<feature type="domain" description="Globin" evidence="10">
    <location>
        <begin position="3"/>
        <end position="147"/>
    </location>
</feature>
<keyword evidence="4 8" id="KW-0349">Heme</keyword>
<keyword evidence="9" id="KW-0472">Membrane</keyword>
<evidence type="ECO:0000259" key="10">
    <source>
        <dbReference type="PROSITE" id="PS01033"/>
    </source>
</evidence>
<dbReference type="GO" id="GO:0019825">
    <property type="term" value="F:oxygen binding"/>
    <property type="evidence" value="ECO:0007669"/>
    <property type="project" value="InterPro"/>
</dbReference>
<keyword evidence="5 8" id="KW-0561">Oxygen transport</keyword>
<dbReference type="KEGG" id="ovr:110145125"/>
<evidence type="ECO:0000256" key="5">
    <source>
        <dbReference type="ARBA" id="ARBA00022621"/>
    </source>
</evidence>
<dbReference type="AlphaFoldDB" id="A0A6J0YID2"/>
<keyword evidence="6" id="KW-0479">Metal-binding</keyword>
<dbReference type="PANTHER" id="PTHR11442:SF42">
    <property type="entry name" value="HEMOGLOBIN SUBUNIT BETA"/>
    <property type="match status" value="1"/>
</dbReference>
<evidence type="ECO:0000256" key="8">
    <source>
        <dbReference type="RuleBase" id="RU000356"/>
    </source>
</evidence>
<evidence type="ECO:0000256" key="9">
    <source>
        <dbReference type="SAM" id="Phobius"/>
    </source>
</evidence>
<dbReference type="GO" id="GO:0043177">
    <property type="term" value="F:organic acid binding"/>
    <property type="evidence" value="ECO:0007669"/>
    <property type="project" value="TreeGrafter"/>
</dbReference>
<evidence type="ECO:0000313" key="11">
    <source>
        <dbReference type="Proteomes" id="UP001652640"/>
    </source>
</evidence>
<dbReference type="GO" id="GO:0072562">
    <property type="term" value="C:blood microparticle"/>
    <property type="evidence" value="ECO:0007669"/>
    <property type="project" value="TreeGrafter"/>
</dbReference>
<sequence>MVKLTFKEKFSFMLFWSKMRVDEVGVETLGRLLAAYPWTQKLFESFGDLSSADDIMGNVKMKAHVKKMLDSFGKGIKHLNNFKDTFVVLSEMHCDKLRVDSEYFRILGCLLIIVLAYYFGKIFIPEIQAAFHKVVAGVANALAHRYPKHP</sequence>
<dbReference type="PROSITE" id="PS01033">
    <property type="entry name" value="GLOBIN"/>
    <property type="match status" value="1"/>
</dbReference>
<keyword evidence="11" id="KW-1185">Reference proteome</keyword>
<evidence type="ECO:0000313" key="12">
    <source>
        <dbReference type="RefSeq" id="XP_020760942.2"/>
    </source>
</evidence>
<reference evidence="12" key="1">
    <citation type="submission" date="2025-08" db="UniProtKB">
        <authorList>
            <consortium name="RefSeq"/>
        </authorList>
    </citation>
    <scope>IDENTIFICATION</scope>
    <source>
        <tissue evidence="12">Tongue muscle</tissue>
    </source>
</reference>
<dbReference type="InterPro" id="IPR000971">
    <property type="entry name" value="Globin"/>
</dbReference>
<dbReference type="InterPro" id="IPR012292">
    <property type="entry name" value="Globin/Proto"/>
</dbReference>
<dbReference type="GO" id="GO:0042744">
    <property type="term" value="P:hydrogen peroxide catabolic process"/>
    <property type="evidence" value="ECO:0007669"/>
    <property type="project" value="TreeGrafter"/>
</dbReference>
<dbReference type="RefSeq" id="XP_020760942.2">
    <property type="nucleotide sequence ID" value="XM_020905283.2"/>
</dbReference>
<comment type="similarity">
    <text evidence="1 8">Belongs to the globin family.</text>
</comment>
<evidence type="ECO:0000256" key="7">
    <source>
        <dbReference type="ARBA" id="ARBA00023004"/>
    </source>
</evidence>
<evidence type="ECO:0000256" key="2">
    <source>
        <dbReference type="ARBA" id="ARBA00011125"/>
    </source>
</evidence>
<dbReference type="GO" id="GO:0031721">
    <property type="term" value="F:hemoglobin alpha binding"/>
    <property type="evidence" value="ECO:0007669"/>
    <property type="project" value="TreeGrafter"/>
</dbReference>
<evidence type="ECO:0000256" key="6">
    <source>
        <dbReference type="ARBA" id="ARBA00022723"/>
    </source>
</evidence>